<evidence type="ECO:0000256" key="16">
    <source>
        <dbReference type="PROSITE-ProRule" id="PRU00169"/>
    </source>
</evidence>
<feature type="transmembrane region" description="Helical" evidence="17">
    <location>
        <begin position="52"/>
        <end position="70"/>
    </location>
</feature>
<feature type="transmembrane region" description="Helical" evidence="17">
    <location>
        <begin position="24"/>
        <end position="46"/>
    </location>
</feature>
<dbReference type="AlphaFoldDB" id="A0A1E8FHB7"/>
<dbReference type="FunFam" id="3.30.565.10:FF:000010">
    <property type="entry name" value="Sensor histidine kinase RcsC"/>
    <property type="match status" value="1"/>
</dbReference>
<comment type="caution">
    <text evidence="21">The sequence shown here is derived from an EMBL/GenBank/DDBJ whole genome shotgun (WGS) entry which is preliminary data.</text>
</comment>
<evidence type="ECO:0000256" key="6">
    <source>
        <dbReference type="ARBA" id="ARBA00022679"/>
    </source>
</evidence>
<keyword evidence="22" id="KW-1185">Reference proteome</keyword>
<feature type="transmembrane region" description="Helical" evidence="17">
    <location>
        <begin position="137"/>
        <end position="161"/>
    </location>
</feature>
<dbReference type="GO" id="GO:0000155">
    <property type="term" value="F:phosphorelay sensor kinase activity"/>
    <property type="evidence" value="ECO:0007669"/>
    <property type="project" value="InterPro"/>
</dbReference>
<dbReference type="SUPFAM" id="SSF47384">
    <property type="entry name" value="Homodimeric domain of signal transducing histidine kinase"/>
    <property type="match status" value="1"/>
</dbReference>
<dbReference type="SUPFAM" id="SSF52172">
    <property type="entry name" value="CheY-like"/>
    <property type="match status" value="1"/>
</dbReference>
<evidence type="ECO:0000256" key="12">
    <source>
        <dbReference type="ARBA" id="ARBA00023012"/>
    </source>
</evidence>
<keyword evidence="13 17" id="KW-0472">Membrane</keyword>
<proteinExistence type="predicted"/>
<evidence type="ECO:0000256" key="11">
    <source>
        <dbReference type="ARBA" id="ARBA00022989"/>
    </source>
</evidence>
<keyword evidence="4" id="KW-1003">Cell membrane</keyword>
<evidence type="ECO:0000259" key="20">
    <source>
        <dbReference type="PROSITE" id="PS50839"/>
    </source>
</evidence>
<dbReference type="InterPro" id="IPR001789">
    <property type="entry name" value="Sig_transdc_resp-reg_receiver"/>
</dbReference>
<evidence type="ECO:0000256" key="14">
    <source>
        <dbReference type="ARBA" id="ARBA00064003"/>
    </source>
</evidence>
<dbReference type="CDD" id="cd16922">
    <property type="entry name" value="HATPase_EvgS-ArcB-TorS-like"/>
    <property type="match status" value="1"/>
</dbReference>
<evidence type="ECO:0000256" key="8">
    <source>
        <dbReference type="ARBA" id="ARBA00022741"/>
    </source>
</evidence>
<dbReference type="CDD" id="cd17546">
    <property type="entry name" value="REC_hyHK_CKI1_RcsC-like"/>
    <property type="match status" value="1"/>
</dbReference>
<dbReference type="Pfam" id="PF00512">
    <property type="entry name" value="HisKA"/>
    <property type="match status" value="1"/>
</dbReference>
<dbReference type="PROSITE" id="PS50110">
    <property type="entry name" value="RESPONSE_REGULATORY"/>
    <property type="match status" value="1"/>
</dbReference>
<dbReference type="GO" id="GO:0005886">
    <property type="term" value="C:plasma membrane"/>
    <property type="evidence" value="ECO:0007669"/>
    <property type="project" value="UniProtKB-SubCell"/>
</dbReference>
<dbReference type="InterPro" id="IPR003661">
    <property type="entry name" value="HisK_dim/P_dom"/>
</dbReference>
<dbReference type="PANTHER" id="PTHR45339:SF1">
    <property type="entry name" value="HYBRID SIGNAL TRANSDUCTION HISTIDINE KINASE J"/>
    <property type="match status" value="1"/>
</dbReference>
<dbReference type="Gene3D" id="3.40.50.2300">
    <property type="match status" value="1"/>
</dbReference>
<dbReference type="InterPro" id="IPR042240">
    <property type="entry name" value="CHASE_sf"/>
</dbReference>
<dbReference type="CDD" id="cd00082">
    <property type="entry name" value="HisKA"/>
    <property type="match status" value="1"/>
</dbReference>
<keyword evidence="6" id="KW-0808">Transferase</keyword>
<evidence type="ECO:0000256" key="7">
    <source>
        <dbReference type="ARBA" id="ARBA00022692"/>
    </source>
</evidence>
<dbReference type="Pfam" id="PF05231">
    <property type="entry name" value="MASE1"/>
    <property type="match status" value="1"/>
</dbReference>
<comment type="catalytic activity">
    <reaction evidence="1">
        <text>ATP + protein L-histidine = ADP + protein N-phospho-L-histidine.</text>
        <dbReference type="EC" id="2.7.13.3"/>
    </reaction>
</comment>
<dbReference type="Pfam" id="PF03924">
    <property type="entry name" value="CHASE"/>
    <property type="match status" value="1"/>
</dbReference>
<dbReference type="InterPro" id="IPR036890">
    <property type="entry name" value="HATPase_C_sf"/>
</dbReference>
<keyword evidence="7 17" id="KW-0812">Transmembrane</keyword>
<keyword evidence="5 16" id="KW-0597">Phosphoprotein</keyword>
<evidence type="ECO:0000256" key="4">
    <source>
        <dbReference type="ARBA" id="ARBA00022475"/>
    </source>
</evidence>
<evidence type="ECO:0000313" key="22">
    <source>
        <dbReference type="Proteomes" id="UP000176037"/>
    </source>
</evidence>
<organism evidence="21 22">
    <name type="scientific">Alteromonas lipolytica</name>
    <dbReference type="NCBI Taxonomy" id="1856405"/>
    <lineage>
        <taxon>Bacteria</taxon>
        <taxon>Pseudomonadati</taxon>
        <taxon>Pseudomonadota</taxon>
        <taxon>Gammaproteobacteria</taxon>
        <taxon>Alteromonadales</taxon>
        <taxon>Alteromonadaceae</taxon>
        <taxon>Alteromonas/Salinimonas group</taxon>
        <taxon>Alteromonas</taxon>
    </lineage>
</organism>
<dbReference type="InterPro" id="IPR007895">
    <property type="entry name" value="MASE1"/>
</dbReference>
<evidence type="ECO:0000313" key="21">
    <source>
        <dbReference type="EMBL" id="OFI35304.1"/>
    </source>
</evidence>
<dbReference type="PROSITE" id="PS50109">
    <property type="entry name" value="HIS_KIN"/>
    <property type="match status" value="1"/>
</dbReference>
<evidence type="ECO:0000256" key="1">
    <source>
        <dbReference type="ARBA" id="ARBA00000085"/>
    </source>
</evidence>
<dbReference type="STRING" id="1856405.BFC17_17385"/>
<gene>
    <name evidence="21" type="ORF">BFC17_17385</name>
</gene>
<dbReference type="PROSITE" id="PS50839">
    <property type="entry name" value="CHASE"/>
    <property type="match status" value="1"/>
</dbReference>
<feature type="transmembrane region" description="Helical" evidence="17">
    <location>
        <begin position="77"/>
        <end position="94"/>
    </location>
</feature>
<reference evidence="21 22" key="1">
    <citation type="submission" date="2016-09" db="EMBL/GenBank/DDBJ databases">
        <title>Alteromonas lipolytica, a new species isolated from sea water.</title>
        <authorList>
            <person name="Wu Y.-H."/>
            <person name="Cheng H."/>
            <person name="Xu X.-W."/>
        </authorList>
    </citation>
    <scope>NUCLEOTIDE SEQUENCE [LARGE SCALE GENOMIC DNA]</scope>
    <source>
        <strain evidence="21 22">JW12</strain>
    </source>
</reference>
<feature type="transmembrane region" description="Helical" evidence="17">
    <location>
        <begin position="210"/>
        <end position="230"/>
    </location>
</feature>
<feature type="domain" description="CHASE" evidence="20">
    <location>
        <begin position="272"/>
        <end position="511"/>
    </location>
</feature>
<dbReference type="SMART" id="SM00388">
    <property type="entry name" value="HisKA"/>
    <property type="match status" value="1"/>
</dbReference>
<dbReference type="Gene3D" id="1.10.287.130">
    <property type="match status" value="1"/>
</dbReference>
<keyword evidence="8" id="KW-0547">Nucleotide-binding</keyword>
<dbReference type="SMART" id="SM01079">
    <property type="entry name" value="CHASE"/>
    <property type="match status" value="1"/>
</dbReference>
<accession>A0A1E8FHB7</accession>
<feature type="transmembrane region" description="Helical" evidence="17">
    <location>
        <begin position="176"/>
        <end position="198"/>
    </location>
</feature>
<dbReference type="Gene3D" id="3.30.450.350">
    <property type="entry name" value="CHASE domain"/>
    <property type="match status" value="1"/>
</dbReference>
<dbReference type="InterPro" id="IPR036097">
    <property type="entry name" value="HisK_dim/P_sf"/>
</dbReference>
<evidence type="ECO:0000256" key="15">
    <source>
        <dbReference type="ARBA" id="ARBA00068150"/>
    </source>
</evidence>
<feature type="domain" description="Histidine kinase" evidence="18">
    <location>
        <begin position="598"/>
        <end position="819"/>
    </location>
</feature>
<dbReference type="EC" id="2.7.13.3" evidence="3"/>
<feature type="modified residue" description="4-aspartylphosphate" evidence="16">
    <location>
        <position position="894"/>
    </location>
</feature>
<keyword evidence="12" id="KW-0902">Two-component regulatory system</keyword>
<dbReference type="SMART" id="SM00387">
    <property type="entry name" value="HATPase_c"/>
    <property type="match status" value="1"/>
</dbReference>
<dbReference type="Proteomes" id="UP000176037">
    <property type="component" value="Unassembled WGS sequence"/>
</dbReference>
<dbReference type="Gene3D" id="3.30.565.10">
    <property type="entry name" value="Histidine kinase-like ATPase, C-terminal domain"/>
    <property type="match status" value="1"/>
</dbReference>
<sequence>MQATAFLAVKFMPVKRYFTRHYSLSLKVILFTALGYAALGFVGQLIAVPPSFATIIWPASGLALATVLAFEYRALPGIFLGSFGIAVYIRTTTGDGGVQLIFPALLAVCSTLQAYAGLALVRRFIGRTIVYRNPAVVLRLLFVTAILSTLVGSALSTFLLFEYGVINQSGLMSTWLSWWAGDAIGVIFVVPWLLALFPRLARTPFPRGRFVIASLTGFSLSVLILCALALNEERSKQAIEFTNNANTVARDLDSSISNATSMLYSLAGLIRAEPELNPEQFHLFTQQVLDQNPILHALSWNVRVTGIRVSELQSLLRQRYADAYSDTAFTITQKDRSGDLIPYNTEDIHVVVSFIEPLQQNIKALGYDVYSQSSRQEALKIAWQTQQIYPTTPITLVQEQGSQPGVLVFLPVQSTSGHLLQNGYATAVIRIKTLTELTFNNFAYPQVAMLLTDPLANGEQGILYSRNLTSEQQDILLQATTGSEWQGDIHEEFPILKHYQINLGSRSWSLYIANKDVFIYQPWGVHLLLASATLFAGLLGWFMVIVAGYTDEIEFEVDKRTKELSLTNQRLILSEQKQTEAVAQAEQSNRAKSEFLANMSHEIRTPMNAILGLSQLGLKGTQDSQSLDRFKKIHQAGQLLLSIINDILDFSKIEANKLTLESAVFSIRDMIGELDDLFREQAEEKGLRLSCRFGKFSQLYFVGDSLRIKQVAVNLLSNAIKFTHQGEVTLLVEEVHSNSADPRLRWQITDTGIGMSNEQQAVLFDAFTQADSSTSRIYGGSGLGMSISQRLATAMGGDILVCSEPDEGSVFQFTVPVKFATAAQQERLLSAIDTPTSQTLPISANILIVEDNPINQEVIKELLSTHGIQITLAANGQDAVDRVQRQTFDMVFMDIQMPVMDGYQATRAIRKLGITLPIIALTAAAMVEDRQKALAAGMNDHLSKPFKEPELLAMIVKWQNFQGG</sequence>
<evidence type="ECO:0000256" key="13">
    <source>
        <dbReference type="ARBA" id="ARBA00023136"/>
    </source>
</evidence>
<evidence type="ECO:0000256" key="2">
    <source>
        <dbReference type="ARBA" id="ARBA00004651"/>
    </source>
</evidence>
<name>A0A1E8FHB7_9ALTE</name>
<feature type="transmembrane region" description="Helical" evidence="17">
    <location>
        <begin position="100"/>
        <end position="125"/>
    </location>
</feature>
<dbReference type="GO" id="GO:0005524">
    <property type="term" value="F:ATP binding"/>
    <property type="evidence" value="ECO:0007669"/>
    <property type="project" value="UniProtKB-KW"/>
</dbReference>
<dbReference type="Pfam" id="PF00072">
    <property type="entry name" value="Response_reg"/>
    <property type="match status" value="1"/>
</dbReference>
<dbReference type="PANTHER" id="PTHR45339">
    <property type="entry name" value="HYBRID SIGNAL TRANSDUCTION HISTIDINE KINASE J"/>
    <property type="match status" value="1"/>
</dbReference>
<feature type="domain" description="Response regulatory" evidence="19">
    <location>
        <begin position="845"/>
        <end position="959"/>
    </location>
</feature>
<dbReference type="FunFam" id="1.10.287.130:FF:000002">
    <property type="entry name" value="Two-component osmosensing histidine kinase"/>
    <property type="match status" value="1"/>
</dbReference>
<dbReference type="InterPro" id="IPR006189">
    <property type="entry name" value="CHASE_dom"/>
</dbReference>
<evidence type="ECO:0000259" key="19">
    <source>
        <dbReference type="PROSITE" id="PS50110"/>
    </source>
</evidence>
<dbReference type="PRINTS" id="PR00344">
    <property type="entry name" value="BCTRLSENSOR"/>
</dbReference>
<evidence type="ECO:0000256" key="3">
    <source>
        <dbReference type="ARBA" id="ARBA00012438"/>
    </source>
</evidence>
<dbReference type="InterPro" id="IPR005467">
    <property type="entry name" value="His_kinase_dom"/>
</dbReference>
<evidence type="ECO:0000256" key="5">
    <source>
        <dbReference type="ARBA" id="ARBA00022553"/>
    </source>
</evidence>
<keyword evidence="11 17" id="KW-1133">Transmembrane helix</keyword>
<dbReference type="EMBL" id="MJIC01000010">
    <property type="protein sequence ID" value="OFI35304.1"/>
    <property type="molecule type" value="Genomic_DNA"/>
</dbReference>
<keyword evidence="9" id="KW-0418">Kinase</keyword>
<comment type="subcellular location">
    <subcellularLocation>
        <location evidence="2">Cell membrane</location>
        <topology evidence="2">Multi-pass membrane protein</topology>
    </subcellularLocation>
</comment>
<dbReference type="Pfam" id="PF02518">
    <property type="entry name" value="HATPase_c"/>
    <property type="match status" value="1"/>
</dbReference>
<evidence type="ECO:0000256" key="10">
    <source>
        <dbReference type="ARBA" id="ARBA00022840"/>
    </source>
</evidence>
<evidence type="ECO:0000259" key="18">
    <source>
        <dbReference type="PROSITE" id="PS50109"/>
    </source>
</evidence>
<dbReference type="InterPro" id="IPR003594">
    <property type="entry name" value="HATPase_dom"/>
</dbReference>
<protein>
    <recommendedName>
        <fullName evidence="15">Sensory/regulatory protein RpfC</fullName>
        <ecNumber evidence="3">2.7.13.3</ecNumber>
    </recommendedName>
</protein>
<evidence type="ECO:0000256" key="9">
    <source>
        <dbReference type="ARBA" id="ARBA00022777"/>
    </source>
</evidence>
<dbReference type="InterPro" id="IPR011006">
    <property type="entry name" value="CheY-like_superfamily"/>
</dbReference>
<evidence type="ECO:0000256" key="17">
    <source>
        <dbReference type="SAM" id="Phobius"/>
    </source>
</evidence>
<dbReference type="SMART" id="SM00448">
    <property type="entry name" value="REC"/>
    <property type="match status" value="1"/>
</dbReference>
<dbReference type="SUPFAM" id="SSF55874">
    <property type="entry name" value="ATPase domain of HSP90 chaperone/DNA topoisomerase II/histidine kinase"/>
    <property type="match status" value="1"/>
</dbReference>
<comment type="subunit">
    <text evidence="14">At low DSF concentrations, interacts with RpfF.</text>
</comment>
<keyword evidence="10" id="KW-0067">ATP-binding</keyword>
<dbReference type="InterPro" id="IPR004358">
    <property type="entry name" value="Sig_transdc_His_kin-like_C"/>
</dbReference>